<comment type="caution">
    <text evidence="2">The sequence shown here is derived from an EMBL/GenBank/DDBJ whole genome shotgun (WGS) entry which is preliminary data.</text>
</comment>
<evidence type="ECO:0000256" key="1">
    <source>
        <dbReference type="SAM" id="SignalP"/>
    </source>
</evidence>
<evidence type="ECO:0000313" key="2">
    <source>
        <dbReference type="EMBL" id="OBA87115.1"/>
    </source>
</evidence>
<evidence type="ECO:0000313" key="3">
    <source>
        <dbReference type="Proteomes" id="UP000093962"/>
    </source>
</evidence>
<organism evidence="2 3">
    <name type="scientific">Mycolicibacterium mucogenicum</name>
    <name type="common">Mycobacterium mucogenicum</name>
    <dbReference type="NCBI Taxonomy" id="56689"/>
    <lineage>
        <taxon>Bacteria</taxon>
        <taxon>Bacillati</taxon>
        <taxon>Actinomycetota</taxon>
        <taxon>Actinomycetes</taxon>
        <taxon>Mycobacteriales</taxon>
        <taxon>Mycobacteriaceae</taxon>
        <taxon>Mycolicibacterium</taxon>
    </lineage>
</organism>
<feature type="chain" id="PRO_5008295270" evidence="1">
    <location>
        <begin position="28"/>
        <end position="152"/>
    </location>
</feature>
<dbReference type="EMBL" id="LZSF01000130">
    <property type="protein sequence ID" value="OBA87115.1"/>
    <property type="molecule type" value="Genomic_DNA"/>
</dbReference>
<dbReference type="OrthoDB" id="4374126at2"/>
<gene>
    <name evidence="2" type="ORF">A5642_20480</name>
</gene>
<dbReference type="AlphaFoldDB" id="A0A1A0MNX3"/>
<feature type="signal peptide" evidence="1">
    <location>
        <begin position="1"/>
        <end position="27"/>
    </location>
</feature>
<protein>
    <submittedName>
        <fullName evidence="2">Uncharacterized protein</fullName>
    </submittedName>
</protein>
<dbReference type="RefSeq" id="WP_064859044.1">
    <property type="nucleotide sequence ID" value="NZ_LZSF01000130.1"/>
</dbReference>
<accession>A0A1A0MNX3</accession>
<proteinExistence type="predicted"/>
<keyword evidence="1" id="KW-0732">Signal</keyword>
<dbReference type="Proteomes" id="UP000093962">
    <property type="component" value="Unassembled WGS sequence"/>
</dbReference>
<reference evidence="2 3" key="1">
    <citation type="submission" date="2016-06" db="EMBL/GenBank/DDBJ databases">
        <authorList>
            <person name="Kjaerup R.B."/>
            <person name="Dalgaard T.S."/>
            <person name="Juul-Madsen H.R."/>
        </authorList>
    </citation>
    <scope>NUCLEOTIDE SEQUENCE [LARGE SCALE GENOMIC DNA]</scope>
    <source>
        <strain evidence="2 3">1199456.5</strain>
    </source>
</reference>
<sequence length="152" mass="15768">MNITTARIAAAGTGIAAALSFAAVAHAGTMPVTHPGEPTIAMTITNHTDKVQFLQGDGTSPNGTWVDGPQRILAPGATETVTAVAPQGDSLDMHVAYRVGVGGPTATYEVSNSKTNTNVAGTGVTGFLARNYWINHNFGSHYPNTNVGFDLW</sequence>
<name>A0A1A0MNX3_MYCMU</name>